<comment type="caution">
    <text evidence="1">The sequence shown here is derived from an EMBL/GenBank/DDBJ whole genome shotgun (WGS) entry which is preliminary data.</text>
</comment>
<gene>
    <name evidence="1" type="ORF">LCGC14_1593460</name>
</gene>
<reference evidence="1" key="1">
    <citation type="journal article" date="2015" name="Nature">
        <title>Complex archaea that bridge the gap between prokaryotes and eukaryotes.</title>
        <authorList>
            <person name="Spang A."/>
            <person name="Saw J.H."/>
            <person name="Jorgensen S.L."/>
            <person name="Zaremba-Niedzwiedzka K."/>
            <person name="Martijn J."/>
            <person name="Lind A.E."/>
            <person name="van Eijk R."/>
            <person name="Schleper C."/>
            <person name="Guy L."/>
            <person name="Ettema T.J."/>
        </authorList>
    </citation>
    <scope>NUCLEOTIDE SEQUENCE</scope>
</reference>
<dbReference type="EMBL" id="LAZR01012686">
    <property type="protein sequence ID" value="KKM25585.1"/>
    <property type="molecule type" value="Genomic_DNA"/>
</dbReference>
<accession>A0A0F9LDR7</accession>
<dbReference type="AlphaFoldDB" id="A0A0F9LDR7"/>
<name>A0A0F9LDR7_9ZZZZ</name>
<proteinExistence type="predicted"/>
<protein>
    <submittedName>
        <fullName evidence="1">Uncharacterized protein</fullName>
    </submittedName>
</protein>
<evidence type="ECO:0000313" key="1">
    <source>
        <dbReference type="EMBL" id="KKM25585.1"/>
    </source>
</evidence>
<organism evidence="1">
    <name type="scientific">marine sediment metagenome</name>
    <dbReference type="NCBI Taxonomy" id="412755"/>
    <lineage>
        <taxon>unclassified sequences</taxon>
        <taxon>metagenomes</taxon>
        <taxon>ecological metagenomes</taxon>
    </lineage>
</organism>
<sequence length="123" mass="14498">MERNLPEKFKQEYFNKIIDSPMSRIIRSTGKTKQGPNQPIFRFFRPRNHSKTNDLNEAFFKHYMSHGTGTLRPTLVILDDLEDDGPVIKDCLHDDTRVIEVNRHVKRMCIACYKHLPLMKVVK</sequence>